<dbReference type="SUPFAM" id="SSF53098">
    <property type="entry name" value="Ribonuclease H-like"/>
    <property type="match status" value="1"/>
</dbReference>
<feature type="domain" description="HAT C-terminal dimerisation" evidence="1">
    <location>
        <begin position="298"/>
        <end position="354"/>
    </location>
</feature>
<dbReference type="InterPro" id="IPR012337">
    <property type="entry name" value="RNaseH-like_sf"/>
</dbReference>
<dbReference type="Pfam" id="PF05699">
    <property type="entry name" value="Dimer_Tnp_hAT"/>
    <property type="match status" value="1"/>
</dbReference>
<evidence type="ECO:0000259" key="1">
    <source>
        <dbReference type="Pfam" id="PF05699"/>
    </source>
</evidence>
<dbReference type="AlphaFoldDB" id="A0A9D5CAA5"/>
<accession>A0A9D5CAA5</accession>
<reference evidence="2" key="2">
    <citation type="journal article" date="2022" name="Hortic Res">
        <title>The genome of Dioscorea zingiberensis sheds light on the biosynthesis, origin and evolution of the medicinally important diosgenin saponins.</title>
        <authorList>
            <person name="Li Y."/>
            <person name="Tan C."/>
            <person name="Li Z."/>
            <person name="Guo J."/>
            <person name="Li S."/>
            <person name="Chen X."/>
            <person name="Wang C."/>
            <person name="Dai X."/>
            <person name="Yang H."/>
            <person name="Song W."/>
            <person name="Hou L."/>
            <person name="Xu J."/>
            <person name="Tong Z."/>
            <person name="Xu A."/>
            <person name="Yuan X."/>
            <person name="Wang W."/>
            <person name="Yang Q."/>
            <person name="Chen L."/>
            <person name="Sun Z."/>
            <person name="Wang K."/>
            <person name="Pan B."/>
            <person name="Chen J."/>
            <person name="Bao Y."/>
            <person name="Liu F."/>
            <person name="Qi X."/>
            <person name="Gang D.R."/>
            <person name="Wen J."/>
            <person name="Li J."/>
        </authorList>
    </citation>
    <scope>NUCLEOTIDE SEQUENCE</scope>
    <source>
        <strain evidence="2">Dzin_1.0</strain>
    </source>
</reference>
<evidence type="ECO:0000313" key="2">
    <source>
        <dbReference type="EMBL" id="KAJ0969666.1"/>
    </source>
</evidence>
<name>A0A9D5CAA5_9LILI</name>
<dbReference type="EMBL" id="JAGGNH010000006">
    <property type="protein sequence ID" value="KAJ0969666.1"/>
    <property type="molecule type" value="Genomic_DNA"/>
</dbReference>
<keyword evidence="3" id="KW-1185">Reference proteome</keyword>
<dbReference type="InterPro" id="IPR055298">
    <property type="entry name" value="AtLOH3-like"/>
</dbReference>
<organism evidence="2 3">
    <name type="scientific">Dioscorea zingiberensis</name>
    <dbReference type="NCBI Taxonomy" id="325984"/>
    <lineage>
        <taxon>Eukaryota</taxon>
        <taxon>Viridiplantae</taxon>
        <taxon>Streptophyta</taxon>
        <taxon>Embryophyta</taxon>
        <taxon>Tracheophyta</taxon>
        <taxon>Spermatophyta</taxon>
        <taxon>Magnoliopsida</taxon>
        <taxon>Liliopsida</taxon>
        <taxon>Dioscoreales</taxon>
        <taxon>Dioscoreaceae</taxon>
        <taxon>Dioscorea</taxon>
    </lineage>
</organism>
<dbReference type="PANTHER" id="PTHR11697">
    <property type="entry name" value="GENERAL TRANSCRIPTION FACTOR 2-RELATED ZINC FINGER PROTEIN"/>
    <property type="match status" value="1"/>
</dbReference>
<comment type="caution">
    <text evidence="2">The sequence shown here is derived from an EMBL/GenBank/DDBJ whole genome shotgun (WGS) entry which is preliminary data.</text>
</comment>
<gene>
    <name evidence="2" type="ORF">J5N97_022543</name>
</gene>
<dbReference type="InterPro" id="IPR008906">
    <property type="entry name" value="HATC_C_dom"/>
</dbReference>
<dbReference type="GO" id="GO:0046983">
    <property type="term" value="F:protein dimerization activity"/>
    <property type="evidence" value="ECO:0007669"/>
    <property type="project" value="InterPro"/>
</dbReference>
<dbReference type="OrthoDB" id="1705400at2759"/>
<protein>
    <recommendedName>
        <fullName evidence="1">HAT C-terminal dimerisation domain-containing protein</fullName>
    </recommendedName>
</protein>
<proteinExistence type="predicted"/>
<reference evidence="2" key="1">
    <citation type="submission" date="2021-03" db="EMBL/GenBank/DDBJ databases">
        <authorList>
            <person name="Li Z."/>
            <person name="Yang C."/>
        </authorList>
    </citation>
    <scope>NUCLEOTIDE SEQUENCE</scope>
    <source>
        <strain evidence="2">Dzin_1.0</strain>
        <tissue evidence="2">Leaf</tissue>
    </source>
</reference>
<evidence type="ECO:0000313" key="3">
    <source>
        <dbReference type="Proteomes" id="UP001085076"/>
    </source>
</evidence>
<dbReference type="Proteomes" id="UP001085076">
    <property type="component" value="Miscellaneous, Linkage group lg06"/>
</dbReference>
<dbReference type="PANTHER" id="PTHR11697:SF230">
    <property type="entry name" value="ZINC FINGER, MYM DOMAIN CONTAINING 1"/>
    <property type="match status" value="1"/>
</dbReference>
<sequence length="378" mass="43532">MNVVGASPKRSDILQEKQIAHISQALQSGEIASGRGLNQSTTLKHHGDTRWGSHYGTLLSLLALFSSTIEVLEIIVDDASNSEQRYEATNLLDNMQSYSFVFCLHLMRIILGVSNELSKALQRKDQDIANAIGLVKVCKQRLQEMRENDWDSFIVQVSSFCDKHNIDVPNMDDIYIPRGRSRRKTYETTNLHHYRVDLYYSIIDMQLQELNGRFDEVNTKLLLCIACLCPDNLFVAFEKPKLLQLARCYPKDFSAIELMALDDQLQNYIIDMRSSIEFSDLKGISNLAKKMVEMGKDKVYPLVYRLLTLSLILPVATATVERVFSAMHFVKTKLRNRIGDQWLNDSLVVYIEKEIFDNIDNEVIMRRFQNMKTRRGNM</sequence>